<keyword evidence="3" id="KW-1185">Reference proteome</keyword>
<name>A0A3N4KBG2_9PEZI</name>
<dbReference type="EMBL" id="ML119174">
    <property type="protein sequence ID" value="RPB07813.1"/>
    <property type="molecule type" value="Genomic_DNA"/>
</dbReference>
<feature type="compositionally biased region" description="Basic residues" evidence="1">
    <location>
        <begin position="218"/>
        <end position="234"/>
    </location>
</feature>
<feature type="region of interest" description="Disordered" evidence="1">
    <location>
        <begin position="194"/>
        <end position="238"/>
    </location>
</feature>
<dbReference type="InParanoid" id="A0A3N4KBG2"/>
<protein>
    <submittedName>
        <fullName evidence="2">Uncharacterized protein</fullName>
    </submittedName>
</protein>
<accession>A0A3N4KBG2</accession>
<organism evidence="2 3">
    <name type="scientific">Morchella conica CCBAS932</name>
    <dbReference type="NCBI Taxonomy" id="1392247"/>
    <lineage>
        <taxon>Eukaryota</taxon>
        <taxon>Fungi</taxon>
        <taxon>Dikarya</taxon>
        <taxon>Ascomycota</taxon>
        <taxon>Pezizomycotina</taxon>
        <taxon>Pezizomycetes</taxon>
        <taxon>Pezizales</taxon>
        <taxon>Morchellaceae</taxon>
        <taxon>Morchella</taxon>
    </lineage>
</organism>
<sequence>MTSPGVFFTHIQFTDLSVTKHQHRHAPSRRHALYAHGKRMFRRLLPRSRWLSVLKAPGPCLSIRRWEKKNKSARQVPDGGGEDRRGFEDNSNVERQVFKNVGRKYFTDNCLCLVYPNWLSRAYSLPMRLMRQLIVQSSPPSQQPQWSASTLGLDSEPPAVLQSLKTTTVTESSHDGRNRLLREPQNHSSIAHIYPAATPPSLPAPQLQLQPLPNPPPRRTKLKPPKLLHNHPHIHTLPPLHLHPHNPLQIHPPHPPPAHIIHHIRTPQITLPQPPPPQRLHHRHNPTP</sequence>
<gene>
    <name evidence="2" type="ORF">P167DRAFT_385969</name>
</gene>
<reference evidence="2 3" key="1">
    <citation type="journal article" date="2018" name="Nat. Ecol. Evol.">
        <title>Pezizomycetes genomes reveal the molecular basis of ectomycorrhizal truffle lifestyle.</title>
        <authorList>
            <person name="Murat C."/>
            <person name="Payen T."/>
            <person name="Noel B."/>
            <person name="Kuo A."/>
            <person name="Morin E."/>
            <person name="Chen J."/>
            <person name="Kohler A."/>
            <person name="Krizsan K."/>
            <person name="Balestrini R."/>
            <person name="Da Silva C."/>
            <person name="Montanini B."/>
            <person name="Hainaut M."/>
            <person name="Levati E."/>
            <person name="Barry K.W."/>
            <person name="Belfiori B."/>
            <person name="Cichocki N."/>
            <person name="Clum A."/>
            <person name="Dockter R.B."/>
            <person name="Fauchery L."/>
            <person name="Guy J."/>
            <person name="Iotti M."/>
            <person name="Le Tacon F."/>
            <person name="Lindquist E.A."/>
            <person name="Lipzen A."/>
            <person name="Malagnac F."/>
            <person name="Mello A."/>
            <person name="Molinier V."/>
            <person name="Miyauchi S."/>
            <person name="Poulain J."/>
            <person name="Riccioni C."/>
            <person name="Rubini A."/>
            <person name="Sitrit Y."/>
            <person name="Splivallo R."/>
            <person name="Traeger S."/>
            <person name="Wang M."/>
            <person name="Zifcakova L."/>
            <person name="Wipf D."/>
            <person name="Zambonelli A."/>
            <person name="Paolocci F."/>
            <person name="Nowrousian M."/>
            <person name="Ottonello S."/>
            <person name="Baldrian P."/>
            <person name="Spatafora J.W."/>
            <person name="Henrissat B."/>
            <person name="Nagy L.G."/>
            <person name="Aury J.M."/>
            <person name="Wincker P."/>
            <person name="Grigoriev I.V."/>
            <person name="Bonfante P."/>
            <person name="Martin F.M."/>
        </authorList>
    </citation>
    <scope>NUCLEOTIDE SEQUENCE [LARGE SCALE GENOMIC DNA]</scope>
    <source>
        <strain evidence="2 3">CCBAS932</strain>
    </source>
</reference>
<evidence type="ECO:0000313" key="3">
    <source>
        <dbReference type="Proteomes" id="UP000277580"/>
    </source>
</evidence>
<feature type="compositionally biased region" description="Basic residues" evidence="1">
    <location>
        <begin position="279"/>
        <end position="288"/>
    </location>
</feature>
<proteinExistence type="predicted"/>
<evidence type="ECO:0000256" key="1">
    <source>
        <dbReference type="SAM" id="MobiDB-lite"/>
    </source>
</evidence>
<feature type="region of interest" description="Disordered" evidence="1">
    <location>
        <begin position="268"/>
        <end position="288"/>
    </location>
</feature>
<evidence type="ECO:0000313" key="2">
    <source>
        <dbReference type="EMBL" id="RPB07813.1"/>
    </source>
</evidence>
<dbReference type="AlphaFoldDB" id="A0A3N4KBG2"/>
<dbReference type="Proteomes" id="UP000277580">
    <property type="component" value="Unassembled WGS sequence"/>
</dbReference>